<dbReference type="Proteomes" id="UP000515124">
    <property type="component" value="Unplaced"/>
</dbReference>
<dbReference type="KEGG" id="pavi:110744287"/>
<organism evidence="8 9">
    <name type="scientific">Prunus avium</name>
    <name type="common">Cherry</name>
    <name type="synonym">Cerasus avium</name>
    <dbReference type="NCBI Taxonomy" id="42229"/>
    <lineage>
        <taxon>Eukaryota</taxon>
        <taxon>Viridiplantae</taxon>
        <taxon>Streptophyta</taxon>
        <taxon>Embryophyta</taxon>
        <taxon>Tracheophyta</taxon>
        <taxon>Spermatophyta</taxon>
        <taxon>Magnoliopsida</taxon>
        <taxon>eudicotyledons</taxon>
        <taxon>Gunneridae</taxon>
        <taxon>Pentapetalae</taxon>
        <taxon>rosids</taxon>
        <taxon>fabids</taxon>
        <taxon>Rosales</taxon>
        <taxon>Rosaceae</taxon>
        <taxon>Amygdaloideae</taxon>
        <taxon>Amygdaleae</taxon>
        <taxon>Prunus</taxon>
    </lineage>
</organism>
<comment type="subcellular location">
    <subcellularLocation>
        <location evidence="1">Nucleus</location>
    </subcellularLocation>
</comment>
<dbReference type="InterPro" id="IPR036093">
    <property type="entry name" value="NAC_dom_sf"/>
</dbReference>
<gene>
    <name evidence="9" type="primary">LOC110744287</name>
</gene>
<keyword evidence="2" id="KW-0805">Transcription regulation</keyword>
<dbReference type="PANTHER" id="PTHR31744">
    <property type="entry name" value="PROTEIN CUP-SHAPED COTYLEDON 2-RELATED"/>
    <property type="match status" value="1"/>
</dbReference>
<feature type="domain" description="NAC" evidence="7">
    <location>
        <begin position="47"/>
        <end position="185"/>
    </location>
</feature>
<dbReference type="GO" id="GO:0005634">
    <property type="term" value="C:nucleus"/>
    <property type="evidence" value="ECO:0007669"/>
    <property type="project" value="UniProtKB-SubCell"/>
</dbReference>
<keyword evidence="8" id="KW-1185">Reference proteome</keyword>
<evidence type="ECO:0000256" key="1">
    <source>
        <dbReference type="ARBA" id="ARBA00004123"/>
    </source>
</evidence>
<accession>A0A6P5RAI9</accession>
<evidence type="ECO:0000256" key="2">
    <source>
        <dbReference type="ARBA" id="ARBA00023015"/>
    </source>
</evidence>
<dbReference type="PANTHER" id="PTHR31744:SF233">
    <property type="entry name" value="NAC DOMAIN-CONTAINING PROTEIN 72-LIKE"/>
    <property type="match status" value="1"/>
</dbReference>
<sequence length="430" mass="47870">MASTSNPAANKGKAPALYGDDVDNDRRHRDMVTKMMMMREERASMGIPPGWRFCPTDEELIVFYLTNRTWNNSRIIHLDIYDFTPMQLAEYFEIPEDPVMFFYTTRKRKYKNGKRPSRTANIGYWKATGADTPITEIDGSTGFKKSLVFYLGQQKQGKKTDWMMHEYTLKKEEFEACVLCKVYETSRGKNSKQNTRNEAKIVSNDVGEHGTNPSTTRSQAEEDQALRFLPLPPPPPNIYGGSSSSSSSSSSSNLAGQYDVHMTNHSDHALNNVSFPQCTWASNGLGAHPEVTTLAPMAHAQLEPSIPLLYSMNIYDQDGYLINESAEYYQSTAPYGFEAQSLPMYNNVSQPNNSGYGMAPTDTTEEEEEVYLLDEPLPDFGFPIDDNAECVPFGMPVESAKPLNSVSPTDPVTQSTNPGGNSTTTPIGGH</sequence>
<dbReference type="GO" id="GO:0006355">
    <property type="term" value="P:regulation of DNA-templated transcription"/>
    <property type="evidence" value="ECO:0007669"/>
    <property type="project" value="InterPro"/>
</dbReference>
<feature type="region of interest" description="Disordered" evidence="6">
    <location>
        <begin position="1"/>
        <end position="20"/>
    </location>
</feature>
<dbReference type="AlphaFoldDB" id="A0A6P5RAI9"/>
<evidence type="ECO:0000313" key="8">
    <source>
        <dbReference type="Proteomes" id="UP000515124"/>
    </source>
</evidence>
<evidence type="ECO:0000256" key="3">
    <source>
        <dbReference type="ARBA" id="ARBA00023125"/>
    </source>
</evidence>
<dbReference type="SUPFAM" id="SSF101941">
    <property type="entry name" value="NAC domain"/>
    <property type="match status" value="1"/>
</dbReference>
<dbReference type="InterPro" id="IPR003441">
    <property type="entry name" value="NAC-dom"/>
</dbReference>
<feature type="region of interest" description="Disordered" evidence="6">
    <location>
        <begin position="401"/>
        <end position="430"/>
    </location>
</feature>
<keyword evidence="3" id="KW-0238">DNA-binding</keyword>
<proteinExistence type="predicted"/>
<dbReference type="Gene3D" id="2.170.150.80">
    <property type="entry name" value="NAC domain"/>
    <property type="match status" value="1"/>
</dbReference>
<keyword evidence="4" id="KW-0804">Transcription</keyword>
<feature type="compositionally biased region" description="Polar residues" evidence="6">
    <location>
        <begin position="402"/>
        <end position="430"/>
    </location>
</feature>
<name>A0A6P5RAI9_PRUAV</name>
<protein>
    <submittedName>
        <fullName evidence="9">NAC domain-containing protein 55-like</fullName>
    </submittedName>
</protein>
<dbReference type="GeneID" id="110744287"/>
<feature type="compositionally biased region" description="Low complexity" evidence="6">
    <location>
        <begin position="242"/>
        <end position="252"/>
    </location>
</feature>
<reference evidence="9" key="1">
    <citation type="submission" date="2025-08" db="UniProtKB">
        <authorList>
            <consortium name="RefSeq"/>
        </authorList>
    </citation>
    <scope>IDENTIFICATION</scope>
</reference>
<evidence type="ECO:0000256" key="6">
    <source>
        <dbReference type="SAM" id="MobiDB-lite"/>
    </source>
</evidence>
<dbReference type="PROSITE" id="PS51005">
    <property type="entry name" value="NAC"/>
    <property type="match status" value="1"/>
</dbReference>
<evidence type="ECO:0000256" key="4">
    <source>
        <dbReference type="ARBA" id="ARBA00023163"/>
    </source>
</evidence>
<dbReference type="GO" id="GO:0003677">
    <property type="term" value="F:DNA binding"/>
    <property type="evidence" value="ECO:0007669"/>
    <property type="project" value="UniProtKB-KW"/>
</dbReference>
<dbReference type="RefSeq" id="XP_021799949.1">
    <property type="nucleotide sequence ID" value="XM_021944257.1"/>
</dbReference>
<evidence type="ECO:0000256" key="5">
    <source>
        <dbReference type="ARBA" id="ARBA00023242"/>
    </source>
</evidence>
<dbReference type="Pfam" id="PF02365">
    <property type="entry name" value="NAM"/>
    <property type="match status" value="1"/>
</dbReference>
<evidence type="ECO:0000259" key="7">
    <source>
        <dbReference type="PROSITE" id="PS51005"/>
    </source>
</evidence>
<keyword evidence="5" id="KW-0539">Nucleus</keyword>
<evidence type="ECO:0000313" key="9">
    <source>
        <dbReference type="RefSeq" id="XP_021799949.1"/>
    </source>
</evidence>
<feature type="region of interest" description="Disordered" evidence="6">
    <location>
        <begin position="188"/>
        <end position="255"/>
    </location>
</feature>